<feature type="transmembrane region" description="Helical" evidence="5">
    <location>
        <begin position="67"/>
        <end position="88"/>
    </location>
</feature>
<evidence type="ECO:0000256" key="3">
    <source>
        <dbReference type="ARBA" id="ARBA00022989"/>
    </source>
</evidence>
<dbReference type="InterPro" id="IPR003825">
    <property type="entry name" value="Colicin-V_CvpA"/>
</dbReference>
<evidence type="ECO:0000256" key="4">
    <source>
        <dbReference type="ARBA" id="ARBA00023136"/>
    </source>
</evidence>
<sequence length="174" mass="19323">MSLVLIFDIALIIVLAGFVFYGLFFGLIRTFGSLVGVVVGLWLTFIFYLTVFGWAKNLFFGHELIGKIIIFLVLFTLINRLIGLIFAIIDRTFDLLSVIPFLKTINRLAGAVLGFVMGGLVLGLILYVIARYASDISWLSNLLIQSKIAPFLLKFVNVLLPLLPDILKAIKGVI</sequence>
<evidence type="ECO:0008006" key="8">
    <source>
        <dbReference type="Google" id="ProtNLM"/>
    </source>
</evidence>
<evidence type="ECO:0000256" key="2">
    <source>
        <dbReference type="ARBA" id="ARBA00022692"/>
    </source>
</evidence>
<dbReference type="Pfam" id="PF02674">
    <property type="entry name" value="Colicin_V"/>
    <property type="match status" value="1"/>
</dbReference>
<evidence type="ECO:0000313" key="6">
    <source>
        <dbReference type="EMBL" id="PIT95383.1"/>
    </source>
</evidence>
<accession>A0A2M6WRK0</accession>
<dbReference type="PANTHER" id="PTHR37306:SF1">
    <property type="entry name" value="COLICIN V PRODUCTION PROTEIN"/>
    <property type="match status" value="1"/>
</dbReference>
<reference evidence="7" key="1">
    <citation type="submission" date="2017-09" db="EMBL/GenBank/DDBJ databases">
        <title>Depth-based differentiation of microbial function through sediment-hosted aquifers and enrichment of novel symbionts in the deep terrestrial subsurface.</title>
        <authorList>
            <person name="Probst A.J."/>
            <person name="Ladd B."/>
            <person name="Jarett J.K."/>
            <person name="Geller-Mcgrath D.E."/>
            <person name="Sieber C.M.K."/>
            <person name="Emerson J.B."/>
            <person name="Anantharaman K."/>
            <person name="Thomas B.C."/>
            <person name="Malmstrom R."/>
            <person name="Stieglmeier M."/>
            <person name="Klingl A."/>
            <person name="Woyke T."/>
            <person name="Ryan C.M."/>
            <person name="Banfield J.F."/>
        </authorList>
    </citation>
    <scope>NUCLEOTIDE SEQUENCE [LARGE SCALE GENOMIC DNA]</scope>
</reference>
<keyword evidence="3 5" id="KW-1133">Transmembrane helix</keyword>
<dbReference type="Proteomes" id="UP000228964">
    <property type="component" value="Unassembled WGS sequence"/>
</dbReference>
<gene>
    <name evidence="6" type="ORF">COT96_01425</name>
</gene>
<keyword evidence="2 5" id="KW-0812">Transmembrane</keyword>
<dbReference type="PANTHER" id="PTHR37306">
    <property type="entry name" value="COLICIN V PRODUCTION PROTEIN"/>
    <property type="match status" value="1"/>
</dbReference>
<dbReference type="GO" id="GO:0009403">
    <property type="term" value="P:toxin biosynthetic process"/>
    <property type="evidence" value="ECO:0007669"/>
    <property type="project" value="InterPro"/>
</dbReference>
<evidence type="ECO:0000256" key="5">
    <source>
        <dbReference type="SAM" id="Phobius"/>
    </source>
</evidence>
<proteinExistence type="predicted"/>
<dbReference type="GO" id="GO:0016020">
    <property type="term" value="C:membrane"/>
    <property type="evidence" value="ECO:0007669"/>
    <property type="project" value="UniProtKB-SubCell"/>
</dbReference>
<dbReference type="EMBL" id="PFAO01000031">
    <property type="protein sequence ID" value="PIT95383.1"/>
    <property type="molecule type" value="Genomic_DNA"/>
</dbReference>
<organism evidence="6 7">
    <name type="scientific">Candidatus Falkowbacteria bacterium CG10_big_fil_rev_8_21_14_0_10_38_22</name>
    <dbReference type="NCBI Taxonomy" id="1974564"/>
    <lineage>
        <taxon>Bacteria</taxon>
        <taxon>Candidatus Falkowiibacteriota</taxon>
    </lineage>
</organism>
<feature type="transmembrane region" description="Helical" evidence="5">
    <location>
        <begin position="6"/>
        <end position="27"/>
    </location>
</feature>
<evidence type="ECO:0000256" key="1">
    <source>
        <dbReference type="ARBA" id="ARBA00004141"/>
    </source>
</evidence>
<comment type="subcellular location">
    <subcellularLocation>
        <location evidence="1">Membrane</location>
        <topology evidence="1">Multi-pass membrane protein</topology>
    </subcellularLocation>
</comment>
<comment type="caution">
    <text evidence="6">The sequence shown here is derived from an EMBL/GenBank/DDBJ whole genome shotgun (WGS) entry which is preliminary data.</text>
</comment>
<feature type="transmembrane region" description="Helical" evidence="5">
    <location>
        <begin position="108"/>
        <end position="130"/>
    </location>
</feature>
<dbReference type="AlphaFoldDB" id="A0A2M6WRK0"/>
<feature type="transmembrane region" description="Helical" evidence="5">
    <location>
        <begin position="34"/>
        <end position="55"/>
    </location>
</feature>
<name>A0A2M6WRK0_9BACT</name>
<evidence type="ECO:0000313" key="7">
    <source>
        <dbReference type="Proteomes" id="UP000228964"/>
    </source>
</evidence>
<keyword evidence="4 5" id="KW-0472">Membrane</keyword>
<protein>
    <recommendedName>
        <fullName evidence="8">Colicin V production protein</fullName>
    </recommendedName>
</protein>